<dbReference type="Proteomes" id="UP000615446">
    <property type="component" value="Unassembled WGS sequence"/>
</dbReference>
<organism evidence="1 2">
    <name type="scientific">Rhizophagus clarus</name>
    <dbReference type="NCBI Taxonomy" id="94130"/>
    <lineage>
        <taxon>Eukaryota</taxon>
        <taxon>Fungi</taxon>
        <taxon>Fungi incertae sedis</taxon>
        <taxon>Mucoromycota</taxon>
        <taxon>Glomeromycotina</taxon>
        <taxon>Glomeromycetes</taxon>
        <taxon>Glomerales</taxon>
        <taxon>Glomeraceae</taxon>
        <taxon>Rhizophagus</taxon>
    </lineage>
</organism>
<protein>
    <submittedName>
        <fullName evidence="1">Uncharacterized protein</fullName>
    </submittedName>
</protein>
<dbReference type="AlphaFoldDB" id="A0A8H3QKL7"/>
<name>A0A8H3QKL7_9GLOM</name>
<gene>
    <name evidence="1" type="ORF">RCL2_001037000</name>
</gene>
<accession>A0A8H3QKL7</accession>
<dbReference type="EMBL" id="BLAL01000068">
    <property type="protein sequence ID" value="GES83208.1"/>
    <property type="molecule type" value="Genomic_DNA"/>
</dbReference>
<reference evidence="1" key="1">
    <citation type="submission" date="2019-10" db="EMBL/GenBank/DDBJ databases">
        <title>Conservation and host-specific expression of non-tandemly repeated heterogenous ribosome RNA gene in arbuscular mycorrhizal fungi.</title>
        <authorList>
            <person name="Maeda T."/>
            <person name="Kobayashi Y."/>
            <person name="Nakagawa T."/>
            <person name="Ezawa T."/>
            <person name="Yamaguchi K."/>
            <person name="Bino T."/>
            <person name="Nishimoto Y."/>
            <person name="Shigenobu S."/>
            <person name="Kawaguchi M."/>
        </authorList>
    </citation>
    <scope>NUCLEOTIDE SEQUENCE</scope>
    <source>
        <strain evidence="1">HR1</strain>
    </source>
</reference>
<proteinExistence type="predicted"/>
<sequence>MCYFIYGYFVIKEVQTIVNTLSGTAFSLHYLKQTLDTKDFPIILYLKSVEYTKMSTIIKFHTLLVFSNVINYLYSRLREDMIYQFDHKLVGCLPCNYYCNSVEKLNVIIIHDHNRRGYR</sequence>
<evidence type="ECO:0000313" key="1">
    <source>
        <dbReference type="EMBL" id="GES83208.1"/>
    </source>
</evidence>
<comment type="caution">
    <text evidence="1">The sequence shown here is derived from an EMBL/GenBank/DDBJ whole genome shotgun (WGS) entry which is preliminary data.</text>
</comment>
<evidence type="ECO:0000313" key="2">
    <source>
        <dbReference type="Proteomes" id="UP000615446"/>
    </source>
</evidence>